<organism evidence="2 3">
    <name type="scientific">Mariniblastus fucicola</name>
    <dbReference type="NCBI Taxonomy" id="980251"/>
    <lineage>
        <taxon>Bacteria</taxon>
        <taxon>Pseudomonadati</taxon>
        <taxon>Planctomycetota</taxon>
        <taxon>Planctomycetia</taxon>
        <taxon>Pirellulales</taxon>
        <taxon>Pirellulaceae</taxon>
        <taxon>Mariniblastus</taxon>
    </lineage>
</organism>
<dbReference type="PANTHER" id="PTHR33169">
    <property type="entry name" value="PADR-FAMILY TRANSCRIPTIONAL REGULATOR"/>
    <property type="match status" value="1"/>
</dbReference>
<dbReference type="STRING" id="980251.GCA_001642875_03830"/>
<accession>A0A5B9PHW4</accession>
<dbReference type="KEGG" id="mff:MFFC18_51330"/>
<evidence type="ECO:0000259" key="1">
    <source>
        <dbReference type="Pfam" id="PF03551"/>
    </source>
</evidence>
<dbReference type="Pfam" id="PF03551">
    <property type="entry name" value="PadR"/>
    <property type="match status" value="1"/>
</dbReference>
<dbReference type="InterPro" id="IPR036388">
    <property type="entry name" value="WH-like_DNA-bd_sf"/>
</dbReference>
<reference evidence="2 3" key="1">
    <citation type="submission" date="2019-08" db="EMBL/GenBank/DDBJ databases">
        <title>Deep-cultivation of Planctomycetes and their phenomic and genomic characterization uncovers novel biology.</title>
        <authorList>
            <person name="Wiegand S."/>
            <person name="Jogler M."/>
            <person name="Boedeker C."/>
            <person name="Pinto D."/>
            <person name="Vollmers J."/>
            <person name="Rivas-Marin E."/>
            <person name="Kohn T."/>
            <person name="Peeters S.H."/>
            <person name="Heuer A."/>
            <person name="Rast P."/>
            <person name="Oberbeckmann S."/>
            <person name="Bunk B."/>
            <person name="Jeske O."/>
            <person name="Meyerdierks A."/>
            <person name="Storesund J.E."/>
            <person name="Kallscheuer N."/>
            <person name="Luecker S."/>
            <person name="Lage O.M."/>
            <person name="Pohl T."/>
            <person name="Merkel B.J."/>
            <person name="Hornburger P."/>
            <person name="Mueller R.-W."/>
            <person name="Bruemmer F."/>
            <person name="Labrenz M."/>
            <person name="Spormann A.M."/>
            <person name="Op den Camp H."/>
            <person name="Overmann J."/>
            <person name="Amann R."/>
            <person name="Jetten M.S.M."/>
            <person name="Mascher T."/>
            <person name="Medema M.H."/>
            <person name="Devos D.P."/>
            <person name="Kaster A.-K."/>
            <person name="Ovreas L."/>
            <person name="Rohde M."/>
            <person name="Galperin M.Y."/>
            <person name="Jogler C."/>
        </authorList>
    </citation>
    <scope>NUCLEOTIDE SEQUENCE [LARGE SCALE GENOMIC DNA]</scope>
    <source>
        <strain evidence="2 3">FC18</strain>
    </source>
</reference>
<dbReference type="InterPro" id="IPR005149">
    <property type="entry name" value="Tscrpt_reg_PadR_N"/>
</dbReference>
<dbReference type="Gene3D" id="1.10.10.10">
    <property type="entry name" value="Winged helix-like DNA-binding domain superfamily/Winged helix DNA-binding domain"/>
    <property type="match status" value="1"/>
</dbReference>
<evidence type="ECO:0000313" key="3">
    <source>
        <dbReference type="Proteomes" id="UP000322214"/>
    </source>
</evidence>
<dbReference type="EMBL" id="CP042912">
    <property type="protein sequence ID" value="QEG25209.1"/>
    <property type="molecule type" value="Genomic_DNA"/>
</dbReference>
<dbReference type="AlphaFoldDB" id="A0A5B9PHW4"/>
<protein>
    <submittedName>
        <fullName evidence="2">Lineage-specific thermal regulator protein</fullName>
    </submittedName>
</protein>
<dbReference type="InterPro" id="IPR052509">
    <property type="entry name" value="Metal_resp_DNA-bind_regulator"/>
</dbReference>
<gene>
    <name evidence="2" type="ORF">MFFC18_51330</name>
</gene>
<keyword evidence="3" id="KW-1185">Reference proteome</keyword>
<dbReference type="Proteomes" id="UP000322214">
    <property type="component" value="Chromosome"/>
</dbReference>
<feature type="domain" description="Transcription regulator PadR N-terminal" evidence="1">
    <location>
        <begin position="27"/>
        <end position="99"/>
    </location>
</feature>
<name>A0A5B9PHW4_9BACT</name>
<dbReference type="PANTHER" id="PTHR33169:SF14">
    <property type="entry name" value="TRANSCRIPTIONAL REGULATOR RV3488"/>
    <property type="match status" value="1"/>
</dbReference>
<proteinExistence type="predicted"/>
<dbReference type="SUPFAM" id="SSF46785">
    <property type="entry name" value="Winged helix' DNA-binding domain"/>
    <property type="match status" value="1"/>
</dbReference>
<dbReference type="OrthoDB" id="9808017at2"/>
<dbReference type="InterPro" id="IPR036390">
    <property type="entry name" value="WH_DNA-bd_sf"/>
</dbReference>
<evidence type="ECO:0000313" key="2">
    <source>
        <dbReference type="EMBL" id="QEG25209.1"/>
    </source>
</evidence>
<sequence length="127" mass="14558">MGNTSEMAKKVDKFESDLLRGSLDLMVLAVLDQGDQYGYLIQKQIREASGEKVSMSAGTMYPLLHRLEGEKLIRSRWDESTGRRRKWYSLTAAGRKRLTKQANQWNQYVQCMAELMQGYIQPLPNPG</sequence>